<dbReference type="Pfam" id="PF00361">
    <property type="entry name" value="Proton_antipo_M"/>
    <property type="match status" value="1"/>
</dbReference>
<evidence type="ECO:0000313" key="8">
    <source>
        <dbReference type="EMBL" id="EKP94512.1"/>
    </source>
</evidence>
<evidence type="ECO:0000256" key="3">
    <source>
        <dbReference type="ARBA" id="ARBA00022989"/>
    </source>
</evidence>
<dbReference type="Proteomes" id="UP000005710">
    <property type="component" value="Unassembled WGS sequence"/>
</dbReference>
<comment type="caution">
    <text evidence="8">The sequence shown here is derived from an EMBL/GenBank/DDBJ whole genome shotgun (WGS) entry which is preliminary data.</text>
</comment>
<gene>
    <name evidence="5" type="primary">nuoN</name>
    <name evidence="8" type="ORF">ThesuDRAFT_02250</name>
</gene>
<dbReference type="NCBIfam" id="TIGR01770">
    <property type="entry name" value="NDH_I_N"/>
    <property type="match status" value="1"/>
</dbReference>
<reference evidence="8" key="1">
    <citation type="submission" date="2010-10" db="EMBL/GenBank/DDBJ databases">
        <authorList>
            <consortium name="US DOE Joint Genome Institute (JGI-PGF)"/>
            <person name="Lucas S."/>
            <person name="Copeland A."/>
            <person name="Lapidus A."/>
            <person name="Bruce D."/>
            <person name="Goodwin L."/>
            <person name="Pitluck S."/>
            <person name="Kyrpides N."/>
            <person name="Mavromatis K."/>
            <person name="Detter J.C."/>
            <person name="Han C."/>
            <person name="Land M."/>
            <person name="Hauser L."/>
            <person name="Markowitz V."/>
            <person name="Cheng J.-F."/>
            <person name="Hugenholtz P."/>
            <person name="Woyke T."/>
            <person name="Wu D."/>
            <person name="Pukall R."/>
            <person name="Wahrenburg C."/>
            <person name="Brambilla E."/>
            <person name="Klenk H.-P."/>
            <person name="Eisen J.A."/>
        </authorList>
    </citation>
    <scope>NUCLEOTIDE SEQUENCE [LARGE SCALE GENOMIC DNA]</scope>
    <source>
        <strain evidence="8">DSM 13965</strain>
    </source>
</reference>
<dbReference type="InterPro" id="IPR001750">
    <property type="entry name" value="ND/Mrp_TM"/>
</dbReference>
<feature type="transmembrane region" description="Helical" evidence="5">
    <location>
        <begin position="438"/>
        <end position="456"/>
    </location>
</feature>
<sequence>MPVPSAGELVYLLPEIVLVFTAMLLLLADAFAGGRAETQGAVASGAGTGSVPLSSAQEARRDWIGYLAVLGVVVAMILIRRDLTQPGPILGNMVASDGYAAFFKAVFLIATALVALISIDYVAARGIAAGEYFSLLLLATTGALFMAGAANLLTFYLGLELLSLSSYALAGLMRTDPRSQEASLKYFLNGALSSGILLFGISLLYGATGTFDLVELAQQAGQALQGGATAGPLPAPVLALGIAFLLAGLAFKAGAVPFHLWLPDAYQGAPTPITAYLAVASEGAAFAAILRVFYGGLGGAQGSWQLAFVLLAVLTMTVANVAALRQTDVKRLMAYSSIAQAGYILAAVAAATELSRPAVLYYVMAYTFMNVGAFAVITALQVQGEGREVRDFAGLARREPLLAALLVVFLVSLVGLPPTAGFMAKFSVFRSLVAAGNYWLPVVVALNSVISVGYYYNLVRYMYVVSPEKEPVPDTPVAVPAPIWTVLVVCVFFTLVLGLWPEAFVRWAEVSLMAMGGRSF</sequence>
<dbReference type="eggNOG" id="COG1007">
    <property type="taxonomic scope" value="Bacteria"/>
</dbReference>
<feature type="transmembrane region" description="Helical" evidence="5">
    <location>
        <begin position="63"/>
        <end position="79"/>
    </location>
</feature>
<comment type="similarity">
    <text evidence="5">Belongs to the complex I subunit 2 family.</text>
</comment>
<dbReference type="AlphaFoldDB" id="K6PNR5"/>
<feature type="transmembrane region" description="Helical" evidence="5">
    <location>
        <begin position="237"/>
        <end position="261"/>
    </location>
</feature>
<evidence type="ECO:0000256" key="2">
    <source>
        <dbReference type="ARBA" id="ARBA00022692"/>
    </source>
</evidence>
<dbReference type="HOGENOM" id="CLU_007100_1_5_9"/>
<comment type="subunit">
    <text evidence="5">NDH-1 is composed of 14 different subunits. Subunits NuoA, H, J, K, L, M, N constitute the membrane sector of the complex.</text>
</comment>
<keyword evidence="4 5" id="KW-0472">Membrane</keyword>
<dbReference type="PRINTS" id="PR01434">
    <property type="entry name" value="NADHDHGNASE5"/>
</dbReference>
<dbReference type="InterPro" id="IPR010096">
    <property type="entry name" value="NADH-Q_OxRdtase_suN/2"/>
</dbReference>
<dbReference type="STRING" id="867903.ThesuDRAFT_02250"/>
<feature type="transmembrane region" description="Helical" evidence="5">
    <location>
        <begin position="401"/>
        <end position="418"/>
    </location>
</feature>
<evidence type="ECO:0000256" key="1">
    <source>
        <dbReference type="ARBA" id="ARBA00004127"/>
    </source>
</evidence>
<feature type="transmembrane region" description="Helical" evidence="5">
    <location>
        <begin position="99"/>
        <end position="119"/>
    </location>
</feature>
<dbReference type="GO" id="GO:0048038">
    <property type="term" value="F:quinone binding"/>
    <property type="evidence" value="ECO:0007669"/>
    <property type="project" value="UniProtKB-KW"/>
</dbReference>
<feature type="transmembrane region" description="Helical" evidence="5">
    <location>
        <begin position="155"/>
        <end position="174"/>
    </location>
</feature>
<dbReference type="GO" id="GO:0005886">
    <property type="term" value="C:plasma membrane"/>
    <property type="evidence" value="ECO:0007669"/>
    <property type="project" value="UniProtKB-SubCell"/>
</dbReference>
<comment type="catalytic activity">
    <reaction evidence="5">
        <text>a quinone + NADH + 5 H(+)(in) = a quinol + NAD(+) + 4 H(+)(out)</text>
        <dbReference type="Rhea" id="RHEA:57888"/>
        <dbReference type="ChEBI" id="CHEBI:15378"/>
        <dbReference type="ChEBI" id="CHEBI:24646"/>
        <dbReference type="ChEBI" id="CHEBI:57540"/>
        <dbReference type="ChEBI" id="CHEBI:57945"/>
        <dbReference type="ChEBI" id="CHEBI:132124"/>
    </reaction>
</comment>
<feature type="transmembrane region" description="Helical" evidence="5">
    <location>
        <begin position="358"/>
        <end position="380"/>
    </location>
</feature>
<protein>
    <recommendedName>
        <fullName evidence="5">NADH-quinone oxidoreductase subunit N</fullName>
        <ecNumber evidence="5">7.1.1.-</ecNumber>
    </recommendedName>
    <alternativeName>
        <fullName evidence="5">NADH dehydrogenase I subunit N</fullName>
    </alternativeName>
    <alternativeName>
        <fullName evidence="5">NDH-1 subunit N</fullName>
    </alternativeName>
</protein>
<dbReference type="HAMAP" id="MF_00445">
    <property type="entry name" value="NDH1_NuoN_1"/>
    <property type="match status" value="1"/>
</dbReference>
<dbReference type="GO" id="GO:0050136">
    <property type="term" value="F:NADH dehydrogenase (quinone) (non-electrogenic) activity"/>
    <property type="evidence" value="ECO:0007669"/>
    <property type="project" value="UniProtKB-UniRule"/>
</dbReference>
<dbReference type="OrthoDB" id="9807568at2"/>
<keyword evidence="5" id="KW-0813">Transport</keyword>
<dbReference type="GO" id="GO:0012505">
    <property type="term" value="C:endomembrane system"/>
    <property type="evidence" value="ECO:0007669"/>
    <property type="project" value="UniProtKB-SubCell"/>
</dbReference>
<keyword evidence="5" id="KW-0520">NAD</keyword>
<dbReference type="GO" id="GO:0042773">
    <property type="term" value="P:ATP synthesis coupled electron transport"/>
    <property type="evidence" value="ECO:0007669"/>
    <property type="project" value="InterPro"/>
</dbReference>
<accession>K6PNR5</accession>
<proteinExistence type="inferred from homology"/>
<feature type="transmembrane region" description="Helical" evidence="5">
    <location>
        <begin position="306"/>
        <end position="325"/>
    </location>
</feature>
<dbReference type="RefSeq" id="WP_006904532.1">
    <property type="nucleotide sequence ID" value="NZ_JH976535.1"/>
</dbReference>
<comment type="subcellular location">
    <subcellularLocation>
        <location evidence="5">Cell membrane</location>
        <topology evidence="5">Multi-pass membrane protein</topology>
    </subcellularLocation>
    <subcellularLocation>
        <location evidence="1">Endomembrane system</location>
        <topology evidence="1">Multi-pass membrane protein</topology>
    </subcellularLocation>
    <subcellularLocation>
        <location evidence="6">Membrane</location>
        <topology evidence="6">Multi-pass membrane protein</topology>
    </subcellularLocation>
</comment>
<feature type="domain" description="NADH:quinone oxidoreductase/Mrp antiporter transmembrane" evidence="7">
    <location>
        <begin position="149"/>
        <end position="451"/>
    </location>
</feature>
<evidence type="ECO:0000256" key="4">
    <source>
        <dbReference type="ARBA" id="ARBA00023136"/>
    </source>
</evidence>
<evidence type="ECO:0000256" key="6">
    <source>
        <dbReference type="RuleBase" id="RU000320"/>
    </source>
</evidence>
<dbReference type="EMBL" id="AENY02000003">
    <property type="protein sequence ID" value="EKP94512.1"/>
    <property type="molecule type" value="Genomic_DNA"/>
</dbReference>
<reference evidence="8" key="2">
    <citation type="submission" date="2012-10" db="EMBL/GenBank/DDBJ databases">
        <title>Improved high-quality draft of Thermaerobacter subterraneus C21, DSM 13965.</title>
        <authorList>
            <consortium name="DOE Joint Genome Institute"/>
            <person name="Eisen J."/>
            <person name="Huntemann M."/>
            <person name="Wei C.-L."/>
            <person name="Han J."/>
            <person name="Detter J.C."/>
            <person name="Han C."/>
            <person name="Tapia R."/>
            <person name="Chen A."/>
            <person name="Kyrpides N."/>
            <person name="Mavromatis K."/>
            <person name="Markowitz V."/>
            <person name="Szeto E."/>
            <person name="Ivanova N."/>
            <person name="Mikhailova N."/>
            <person name="Ovchinnikova G."/>
            <person name="Pagani I."/>
            <person name="Pati A."/>
            <person name="Goodwin L."/>
            <person name="Nordberg H.P."/>
            <person name="Cantor M.N."/>
            <person name="Hua S.X."/>
            <person name="Woyke T."/>
            <person name="Eisen J."/>
            <person name="Klenk H.-P."/>
        </authorList>
    </citation>
    <scope>NUCLEOTIDE SEQUENCE [LARGE SCALE GENOMIC DNA]</scope>
    <source>
        <strain evidence="8">DSM 13965</strain>
    </source>
</reference>
<evidence type="ECO:0000256" key="5">
    <source>
        <dbReference type="HAMAP-Rule" id="MF_00445"/>
    </source>
</evidence>
<feature type="transmembrane region" description="Helical" evidence="5">
    <location>
        <begin position="273"/>
        <end position="294"/>
    </location>
</feature>
<keyword evidence="3 5" id="KW-1133">Transmembrane helix</keyword>
<keyword evidence="8" id="KW-0560">Oxidoreductase</keyword>
<keyword evidence="5" id="KW-1278">Translocase</keyword>
<keyword evidence="2 5" id="KW-0812">Transmembrane</keyword>
<organism evidence="8 9">
    <name type="scientific">Thermaerobacter subterraneus DSM 13965</name>
    <dbReference type="NCBI Taxonomy" id="867903"/>
    <lineage>
        <taxon>Bacteria</taxon>
        <taxon>Bacillati</taxon>
        <taxon>Bacillota</taxon>
        <taxon>Clostridia</taxon>
        <taxon>Eubacteriales</taxon>
        <taxon>Clostridiales Family XVII. Incertae Sedis</taxon>
        <taxon>Thermaerobacter</taxon>
    </lineage>
</organism>
<dbReference type="PANTHER" id="PTHR22773">
    <property type="entry name" value="NADH DEHYDROGENASE"/>
    <property type="match status" value="1"/>
</dbReference>
<evidence type="ECO:0000259" key="7">
    <source>
        <dbReference type="Pfam" id="PF00361"/>
    </source>
</evidence>
<feature type="transmembrane region" description="Helical" evidence="5">
    <location>
        <begin position="12"/>
        <end position="32"/>
    </location>
</feature>
<evidence type="ECO:0000313" key="9">
    <source>
        <dbReference type="Proteomes" id="UP000005710"/>
    </source>
</evidence>
<dbReference type="GO" id="GO:0008137">
    <property type="term" value="F:NADH dehydrogenase (ubiquinone) activity"/>
    <property type="evidence" value="ECO:0007669"/>
    <property type="project" value="InterPro"/>
</dbReference>
<keyword evidence="5" id="KW-1003">Cell membrane</keyword>
<feature type="transmembrane region" description="Helical" evidence="5">
    <location>
        <begin position="477"/>
        <end position="500"/>
    </location>
</feature>
<feature type="transmembrane region" description="Helical" evidence="5">
    <location>
        <begin position="131"/>
        <end position="149"/>
    </location>
</feature>
<comment type="function">
    <text evidence="5">NDH-1 shuttles electrons from NADH, via FMN and iron-sulfur (Fe-S) centers, to quinones in the respiratory chain. The immediate electron acceptor for the enzyme in this species is believed to be a menaquinone. Couples the redox reaction to proton translocation (for every two electrons transferred, four hydrogen ions are translocated across the cytoplasmic membrane), and thus conserves the redox energy in a proton gradient.</text>
</comment>
<keyword evidence="9" id="KW-1185">Reference proteome</keyword>
<keyword evidence="5" id="KW-0874">Quinone</keyword>
<name>K6PNR5_9FIRM</name>
<feature type="transmembrane region" description="Helical" evidence="5">
    <location>
        <begin position="186"/>
        <end position="207"/>
    </location>
</feature>
<dbReference type="EC" id="7.1.1.-" evidence="5"/>